<sequence>MGYVKRKGTKDARKLPGNFDEFKESFLECITNAVSQEAIPSELVINFDQTGLHIVPVSSWTLAKDGERQVPIICLKDEREITAVFAVREIKTVYSILDCISNSGCQNLSSCVSLNCYGQFIHTIIAGWDPLECHRAFSTIASCSNILTTMGACISAKPGAKSHDEIYIRIFLHRVLLDWSDGDDKTFWLSRILKPWPMVQQARILYILYGPKCPHSDAILWYEMTDSTPGSSATSLTTQLAELALALKMLYNCKEWSEDDIISVIEELTALPDEWVTENVSKLLMLCGDTICIKVMGSKVINGHYQELSQLIVSLSVVTTKEQYSMSWVIKLVRRLLGITESLKEQKILLATIAETFKEIIFDIYEYNDEETDLSFQYVLDAQAEFNKEVMSLAFLEKEQN</sequence>
<dbReference type="PANTHER" id="PTHR34098">
    <property type="entry name" value="F-BOX ONLY PROTEIN 47"/>
    <property type="match status" value="1"/>
</dbReference>
<dbReference type="PANTHER" id="PTHR34098:SF1">
    <property type="entry name" value="F-BOX ONLY PROTEIN 47"/>
    <property type="match status" value="1"/>
</dbReference>
<evidence type="ECO:0000259" key="1">
    <source>
        <dbReference type="Pfam" id="PF24467"/>
    </source>
</evidence>
<keyword evidence="2" id="KW-1185">Reference proteome</keyword>
<dbReference type="Proteomes" id="UP000694865">
    <property type="component" value="Unplaced"/>
</dbReference>
<protein>
    <submittedName>
        <fullName evidence="3">F-box only protein 47-like</fullName>
    </submittedName>
</protein>
<dbReference type="RefSeq" id="XP_006815662.1">
    <property type="nucleotide sequence ID" value="XM_006815599.1"/>
</dbReference>
<organism evidence="2 3">
    <name type="scientific">Saccoglossus kowalevskii</name>
    <name type="common">Acorn worm</name>
    <dbReference type="NCBI Taxonomy" id="10224"/>
    <lineage>
        <taxon>Eukaryota</taxon>
        <taxon>Metazoa</taxon>
        <taxon>Hemichordata</taxon>
        <taxon>Enteropneusta</taxon>
        <taxon>Harrimaniidae</taxon>
        <taxon>Saccoglossus</taxon>
    </lineage>
</organism>
<accession>A0ABM0M6M1</accession>
<proteinExistence type="predicted"/>
<evidence type="ECO:0000313" key="2">
    <source>
        <dbReference type="Proteomes" id="UP000694865"/>
    </source>
</evidence>
<name>A0ABM0M6M1_SACKO</name>
<dbReference type="GeneID" id="102802381"/>
<dbReference type="InterPro" id="IPR056622">
    <property type="entry name" value="ARM_FBXO47"/>
</dbReference>
<gene>
    <name evidence="3" type="primary">LOC102802381</name>
</gene>
<reference evidence="3" key="1">
    <citation type="submission" date="2025-08" db="UniProtKB">
        <authorList>
            <consortium name="RefSeq"/>
        </authorList>
    </citation>
    <scope>IDENTIFICATION</scope>
    <source>
        <tissue evidence="3">Testes</tissue>
    </source>
</reference>
<feature type="domain" description="FBXO47 ARM repeats region" evidence="1">
    <location>
        <begin position="150"/>
        <end position="373"/>
    </location>
</feature>
<evidence type="ECO:0000313" key="3">
    <source>
        <dbReference type="RefSeq" id="XP_006815662.1"/>
    </source>
</evidence>
<dbReference type="Pfam" id="PF24467">
    <property type="entry name" value="ARM_FBXO47"/>
    <property type="match status" value="1"/>
</dbReference>
<dbReference type="InterPro" id="IPR038946">
    <property type="entry name" value="FBXO47"/>
</dbReference>